<feature type="domain" description="DSBA-like thioredoxin" evidence="2">
    <location>
        <begin position="12"/>
        <end position="206"/>
    </location>
</feature>
<comment type="catalytic activity">
    <reaction evidence="1">
        <text>2-hydroxychromene-2-carboxylate = (3E)-4-(2-hydroxyphenyl)-2-oxobut-3-enoate</text>
        <dbReference type="Rhea" id="RHEA:27401"/>
        <dbReference type="ChEBI" id="CHEBI:59350"/>
        <dbReference type="ChEBI" id="CHEBI:59353"/>
        <dbReference type="EC" id="5.99.1.4"/>
    </reaction>
</comment>
<dbReference type="PIRSF" id="PIRSF006386">
    <property type="entry name" value="HCCAis_GSTk"/>
    <property type="match status" value="1"/>
</dbReference>
<name>A0ABT6AQS0_9BURK</name>
<accession>A0ABT6AQS0</accession>
<proteinExistence type="inferred from homology"/>
<dbReference type="PANTHER" id="PTHR42943">
    <property type="entry name" value="GLUTATHIONE S-TRANSFERASE KAPPA"/>
    <property type="match status" value="1"/>
</dbReference>
<dbReference type="InterPro" id="IPR044087">
    <property type="entry name" value="NahD-like"/>
</dbReference>
<keyword evidence="1 3" id="KW-0413">Isomerase</keyword>
<gene>
    <name evidence="3" type="ORF">P3W85_18490</name>
</gene>
<dbReference type="RefSeq" id="WP_276265861.1">
    <property type="nucleotide sequence ID" value="NZ_JARJLM010000315.1"/>
</dbReference>
<dbReference type="CDD" id="cd03022">
    <property type="entry name" value="DsbA_HCCA_Iso"/>
    <property type="match status" value="1"/>
</dbReference>
<evidence type="ECO:0000313" key="4">
    <source>
        <dbReference type="Proteomes" id="UP001216674"/>
    </source>
</evidence>
<dbReference type="InterPro" id="IPR036249">
    <property type="entry name" value="Thioredoxin-like_sf"/>
</dbReference>
<organism evidence="3 4">
    <name type="scientific">Cupriavidus basilensis</name>
    <dbReference type="NCBI Taxonomy" id="68895"/>
    <lineage>
        <taxon>Bacteria</taxon>
        <taxon>Pseudomonadati</taxon>
        <taxon>Pseudomonadota</taxon>
        <taxon>Betaproteobacteria</taxon>
        <taxon>Burkholderiales</taxon>
        <taxon>Burkholderiaceae</taxon>
        <taxon>Cupriavidus</taxon>
    </lineage>
</organism>
<dbReference type="Proteomes" id="UP001216674">
    <property type="component" value="Unassembled WGS sequence"/>
</dbReference>
<dbReference type="SUPFAM" id="SSF52833">
    <property type="entry name" value="Thioredoxin-like"/>
    <property type="match status" value="1"/>
</dbReference>
<evidence type="ECO:0000259" key="2">
    <source>
        <dbReference type="Pfam" id="PF01323"/>
    </source>
</evidence>
<dbReference type="EMBL" id="JARJLM010000315">
    <property type="protein sequence ID" value="MDF3834932.1"/>
    <property type="molecule type" value="Genomic_DNA"/>
</dbReference>
<dbReference type="EC" id="5.99.1.4" evidence="1"/>
<keyword evidence="4" id="KW-1185">Reference proteome</keyword>
<dbReference type="InterPro" id="IPR014440">
    <property type="entry name" value="HCCAis_GSTk"/>
</dbReference>
<dbReference type="Pfam" id="PF01323">
    <property type="entry name" value="DSBA"/>
    <property type="match status" value="1"/>
</dbReference>
<comment type="similarity">
    <text evidence="1">Belongs to the GST superfamily. NadH family.</text>
</comment>
<dbReference type="Gene3D" id="3.40.30.10">
    <property type="entry name" value="Glutaredoxin"/>
    <property type="match status" value="1"/>
</dbReference>
<dbReference type="InterPro" id="IPR001853">
    <property type="entry name" value="DSBA-like_thioredoxin_dom"/>
</dbReference>
<dbReference type="GO" id="GO:0016853">
    <property type="term" value="F:isomerase activity"/>
    <property type="evidence" value="ECO:0007669"/>
    <property type="project" value="UniProtKB-KW"/>
</dbReference>
<protein>
    <recommendedName>
        <fullName evidence="1">2-hydroxychromene-2-carboxylate isomerase</fullName>
        <ecNumber evidence="1">5.99.1.4</ecNumber>
    </recommendedName>
</protein>
<evidence type="ECO:0000313" key="3">
    <source>
        <dbReference type="EMBL" id="MDF3834932.1"/>
    </source>
</evidence>
<reference evidence="3 4" key="1">
    <citation type="submission" date="2023-03" db="EMBL/GenBank/DDBJ databases">
        <title>Draft assemblies of triclosan tolerant bacteria isolated from returned activated sludge.</title>
        <authorList>
            <person name="Van Hamelsveld S."/>
        </authorList>
    </citation>
    <scope>NUCLEOTIDE SEQUENCE [LARGE SCALE GENOMIC DNA]</scope>
    <source>
        <strain evidence="3 4">GW210010_S58</strain>
    </source>
</reference>
<comment type="caution">
    <text evidence="3">The sequence shown here is derived from an EMBL/GenBank/DDBJ whole genome shotgun (WGS) entry which is preliminary data.</text>
</comment>
<evidence type="ECO:0000256" key="1">
    <source>
        <dbReference type="PIRNR" id="PIRNR006386"/>
    </source>
</evidence>
<dbReference type="PANTHER" id="PTHR42943:SF2">
    <property type="entry name" value="GLUTATHIONE S-TRANSFERASE KAPPA 1"/>
    <property type="match status" value="1"/>
</dbReference>
<sequence>MRDTNAIAPIKVQFQFDFGSPNSYFSHKVIPGIEARQGVRFEYVPVLLGGLFRLTGNRSPAEAFAGIKNKPEFGRLEMHRFVARHALHAYRHNPFWPVNTLQIMRGAVAAQKNGTFVAYVDAVFAHMWEQGLKMDDPQVIATALDAAGLDGVGFQARIEDPEVKQQLMANTQAAFERGAFGSPTFFVGDEMYFGKDQLRDVEEEIQRSKAERP</sequence>
<dbReference type="InterPro" id="IPR051924">
    <property type="entry name" value="GST_Kappa/NadH"/>
</dbReference>